<gene>
    <name evidence="2" type="ORF">ETAA8_12080</name>
</gene>
<evidence type="ECO:0000256" key="1">
    <source>
        <dbReference type="SAM" id="Phobius"/>
    </source>
</evidence>
<keyword evidence="1" id="KW-1133">Transmembrane helix</keyword>
<keyword evidence="1" id="KW-0812">Transmembrane</keyword>
<feature type="transmembrane region" description="Helical" evidence="1">
    <location>
        <begin position="12"/>
        <end position="32"/>
    </location>
</feature>
<dbReference type="Proteomes" id="UP000315017">
    <property type="component" value="Chromosome"/>
</dbReference>
<dbReference type="AlphaFoldDB" id="A0A517Y7B7"/>
<dbReference type="OrthoDB" id="286171at2"/>
<accession>A0A517Y7B7</accession>
<protein>
    <submittedName>
        <fullName evidence="2">Uncharacterized protein</fullName>
    </submittedName>
</protein>
<reference evidence="2 3" key="1">
    <citation type="submission" date="2019-02" db="EMBL/GenBank/DDBJ databases">
        <title>Deep-cultivation of Planctomycetes and their phenomic and genomic characterization uncovers novel biology.</title>
        <authorList>
            <person name="Wiegand S."/>
            <person name="Jogler M."/>
            <person name="Boedeker C."/>
            <person name="Pinto D."/>
            <person name="Vollmers J."/>
            <person name="Rivas-Marin E."/>
            <person name="Kohn T."/>
            <person name="Peeters S.H."/>
            <person name="Heuer A."/>
            <person name="Rast P."/>
            <person name="Oberbeckmann S."/>
            <person name="Bunk B."/>
            <person name="Jeske O."/>
            <person name="Meyerdierks A."/>
            <person name="Storesund J.E."/>
            <person name="Kallscheuer N."/>
            <person name="Luecker S."/>
            <person name="Lage O.M."/>
            <person name="Pohl T."/>
            <person name="Merkel B.J."/>
            <person name="Hornburger P."/>
            <person name="Mueller R.-W."/>
            <person name="Bruemmer F."/>
            <person name="Labrenz M."/>
            <person name="Spormann A.M."/>
            <person name="Op den Camp H."/>
            <person name="Overmann J."/>
            <person name="Amann R."/>
            <person name="Jetten M.S.M."/>
            <person name="Mascher T."/>
            <person name="Medema M.H."/>
            <person name="Devos D.P."/>
            <person name="Kaster A.-K."/>
            <person name="Ovreas L."/>
            <person name="Rohde M."/>
            <person name="Galperin M.Y."/>
            <person name="Jogler C."/>
        </authorList>
    </citation>
    <scope>NUCLEOTIDE SEQUENCE [LARGE SCALE GENOMIC DNA]</scope>
    <source>
        <strain evidence="2 3">ETA_A8</strain>
    </source>
</reference>
<dbReference type="KEGG" id="aagg:ETAA8_12080"/>
<organism evidence="2 3">
    <name type="scientific">Anatilimnocola aggregata</name>
    <dbReference type="NCBI Taxonomy" id="2528021"/>
    <lineage>
        <taxon>Bacteria</taxon>
        <taxon>Pseudomonadati</taxon>
        <taxon>Planctomycetota</taxon>
        <taxon>Planctomycetia</taxon>
        <taxon>Pirellulales</taxon>
        <taxon>Pirellulaceae</taxon>
        <taxon>Anatilimnocola</taxon>
    </lineage>
</organism>
<sequence length="389" mass="43078">MSLQRSLRGRIWRLPHLVLLVGFTTSICGGWFGSDCTDRVARAADVDWRIGLDFRKALELPLGINWGDNPAREALTNLSNNQRVAIWLDRRVDPGKKLQFESQDLPLDVTLDKLCEKYRLGRSVVGPVVYIGPPATTEKLATLAAVKRQQVGTQSAQERAKRARSAPLIIPALAEPRELMRELAQQAGATLVNPEAIPHDLWPAKMLPPLTLADRMTLILAGFDLTFETSADGSSLRIVPAPDKVDYEEKYSWRSANGSLASQLMKKFPELKIRQTTDGVVVIGKYEDHELIDRMLSGETVRTAKVVPGDKRYSLRVENQPAGAIVKRMAKELGKEMEYDPALTPKLQTKVSFNVKDVTMEDLLAAALKPLGLAIEMKEASLVVVPAKP</sequence>
<dbReference type="EMBL" id="CP036274">
    <property type="protein sequence ID" value="QDU26134.1"/>
    <property type="molecule type" value="Genomic_DNA"/>
</dbReference>
<name>A0A517Y7B7_9BACT</name>
<proteinExistence type="predicted"/>
<evidence type="ECO:0000313" key="3">
    <source>
        <dbReference type="Proteomes" id="UP000315017"/>
    </source>
</evidence>
<keyword evidence="3" id="KW-1185">Reference proteome</keyword>
<evidence type="ECO:0000313" key="2">
    <source>
        <dbReference type="EMBL" id="QDU26134.1"/>
    </source>
</evidence>
<dbReference type="RefSeq" id="WP_145086218.1">
    <property type="nucleotide sequence ID" value="NZ_CP036274.1"/>
</dbReference>
<keyword evidence="1" id="KW-0472">Membrane</keyword>